<dbReference type="InterPro" id="IPR011033">
    <property type="entry name" value="PRC_barrel-like_sf"/>
</dbReference>
<feature type="domain" description="PRC-barrel" evidence="2">
    <location>
        <begin position="24"/>
        <end position="84"/>
    </location>
</feature>
<feature type="region of interest" description="Disordered" evidence="1">
    <location>
        <begin position="1"/>
        <end position="31"/>
    </location>
</feature>
<evidence type="ECO:0000313" key="3">
    <source>
        <dbReference type="EMBL" id="RKQ86436.1"/>
    </source>
</evidence>
<dbReference type="Proteomes" id="UP000278962">
    <property type="component" value="Unassembled WGS sequence"/>
</dbReference>
<evidence type="ECO:0000259" key="2">
    <source>
        <dbReference type="Pfam" id="PF05239"/>
    </source>
</evidence>
<dbReference type="InterPro" id="IPR014747">
    <property type="entry name" value="Bac_photo_RC_H_C"/>
</dbReference>
<feature type="region of interest" description="Disordered" evidence="1">
    <location>
        <begin position="87"/>
        <end position="425"/>
    </location>
</feature>
<keyword evidence="4" id="KW-1185">Reference proteome</keyword>
<dbReference type="Pfam" id="PF05239">
    <property type="entry name" value="PRC"/>
    <property type="match status" value="1"/>
</dbReference>
<dbReference type="InterPro" id="IPR027275">
    <property type="entry name" value="PRC-brl_dom"/>
</dbReference>
<proteinExistence type="predicted"/>
<reference evidence="3 4" key="1">
    <citation type="submission" date="2018-10" db="EMBL/GenBank/DDBJ databases">
        <title>Genomic Encyclopedia of Archaeal and Bacterial Type Strains, Phase II (KMG-II): from individual species to whole genera.</title>
        <authorList>
            <person name="Goeker M."/>
        </authorList>
    </citation>
    <scope>NUCLEOTIDE SEQUENCE [LARGE SCALE GENOMIC DNA]</scope>
    <source>
        <strain evidence="3 4">DSM 14954</strain>
    </source>
</reference>
<feature type="compositionally biased region" description="Low complexity" evidence="1">
    <location>
        <begin position="370"/>
        <end position="381"/>
    </location>
</feature>
<comment type="caution">
    <text evidence="3">The sequence shown here is derived from an EMBL/GenBank/DDBJ whole genome shotgun (WGS) entry which is preliminary data.</text>
</comment>
<name>A0A660KXP6_9ACTN</name>
<evidence type="ECO:0000313" key="4">
    <source>
        <dbReference type="Proteomes" id="UP000278962"/>
    </source>
</evidence>
<feature type="compositionally biased region" description="Pro residues" evidence="1">
    <location>
        <begin position="169"/>
        <end position="179"/>
    </location>
</feature>
<gene>
    <name evidence="3" type="ORF">C8N24_4448</name>
</gene>
<dbReference type="Gene3D" id="3.90.50.10">
    <property type="entry name" value="Photosynthetic Reaction Center, subunit H, domain 2"/>
    <property type="match status" value="1"/>
</dbReference>
<evidence type="ECO:0000256" key="1">
    <source>
        <dbReference type="SAM" id="MobiDB-lite"/>
    </source>
</evidence>
<dbReference type="GO" id="GO:0019684">
    <property type="term" value="P:photosynthesis, light reaction"/>
    <property type="evidence" value="ECO:0007669"/>
    <property type="project" value="InterPro"/>
</dbReference>
<sequence>MGKDSDMAQLPTQSQFGDYGEWPGRDVLDSSGQRLGGVREIYLDRETGRPEWVLVDVDGSDARFVPLADASVESRSIRVAHTADKIKSAPGIGAEPRIDQSEERRLYAHYGLGYSEDDSGSGLPSTDEPPAPTGWGQKDEPAWQARGGETTTDEQDTSSWSSAAEPTIDAPPPAEPPSPAEIESAQIPDEPPAASGLYETAPFGAVAPKDEPTDAVDAPPLFAEPADDDVAAVSLDRAEEDATLAGEATTDEATTDAPANEATTEQPALEPADEPAALEPADELPALEPPADDASLSATDETADTTVIGDTSPLASDAEDEGPPVGALDSPPADAPGALHTPPAAAAFSQAQDPADAPTPPITADEPEAADSAAPADSTSSRWPDKRGQGSSPHAAPPEAASIPKQPLGAAPPINEEQGAAGGALERVKRDPKKVALAAVGAAVLFFIVRRLR</sequence>
<accession>A0A660KXP6</accession>
<organism evidence="3 4">
    <name type="scientific">Solirubrobacter pauli</name>
    <dbReference type="NCBI Taxonomy" id="166793"/>
    <lineage>
        <taxon>Bacteria</taxon>
        <taxon>Bacillati</taxon>
        <taxon>Actinomycetota</taxon>
        <taxon>Thermoleophilia</taxon>
        <taxon>Solirubrobacterales</taxon>
        <taxon>Solirubrobacteraceae</taxon>
        <taxon>Solirubrobacter</taxon>
    </lineage>
</organism>
<feature type="compositionally biased region" description="Polar residues" evidence="1">
    <location>
        <begin position="296"/>
        <end position="309"/>
    </location>
</feature>
<dbReference type="GO" id="GO:0030077">
    <property type="term" value="C:plasma membrane light-harvesting complex"/>
    <property type="evidence" value="ECO:0007669"/>
    <property type="project" value="InterPro"/>
</dbReference>
<feature type="compositionally biased region" description="Basic and acidic residues" evidence="1">
    <location>
        <begin position="96"/>
        <end position="106"/>
    </location>
</feature>
<dbReference type="AlphaFoldDB" id="A0A660KXP6"/>
<feature type="compositionally biased region" description="Low complexity" evidence="1">
    <location>
        <begin position="391"/>
        <end position="404"/>
    </location>
</feature>
<feature type="compositionally biased region" description="Low complexity" evidence="1">
    <location>
        <begin position="342"/>
        <end position="356"/>
    </location>
</feature>
<dbReference type="SUPFAM" id="SSF50346">
    <property type="entry name" value="PRC-barrel domain"/>
    <property type="match status" value="1"/>
</dbReference>
<dbReference type="EMBL" id="RBIL01000002">
    <property type="protein sequence ID" value="RKQ86436.1"/>
    <property type="molecule type" value="Genomic_DNA"/>
</dbReference>
<feature type="compositionally biased region" description="Low complexity" evidence="1">
    <location>
        <begin position="255"/>
        <end position="286"/>
    </location>
</feature>
<protein>
    <submittedName>
        <fullName evidence="3">PRC-barrel domain protein</fullName>
    </submittedName>
</protein>